<dbReference type="PROSITE" id="PS00687">
    <property type="entry name" value="ALDEHYDE_DEHYDR_GLU"/>
    <property type="match status" value="1"/>
</dbReference>
<dbReference type="FunFam" id="3.40.605.10:FF:000004">
    <property type="entry name" value="Aldehyde dehydrogenase"/>
    <property type="match status" value="1"/>
</dbReference>
<dbReference type="GO" id="GO:0004029">
    <property type="term" value="F:aldehyde dehydrogenase (NAD+) activity"/>
    <property type="evidence" value="ECO:0007669"/>
    <property type="project" value="TreeGrafter"/>
</dbReference>
<dbReference type="SUPFAM" id="SSF53720">
    <property type="entry name" value="ALDH-like"/>
    <property type="match status" value="1"/>
</dbReference>
<dbReference type="Pfam" id="PF00171">
    <property type="entry name" value="Aldedh"/>
    <property type="match status" value="1"/>
</dbReference>
<dbReference type="FunFam" id="3.40.309.10:FF:000003">
    <property type="entry name" value="Aldehyde dehydrogenase"/>
    <property type="match status" value="1"/>
</dbReference>
<dbReference type="GO" id="GO:0005737">
    <property type="term" value="C:cytoplasm"/>
    <property type="evidence" value="ECO:0007669"/>
    <property type="project" value="TreeGrafter"/>
</dbReference>
<evidence type="ECO:0000256" key="3">
    <source>
        <dbReference type="ARBA" id="ARBA00023027"/>
    </source>
</evidence>
<dbReference type="GO" id="GO:0006081">
    <property type="term" value="P:aldehyde metabolic process"/>
    <property type="evidence" value="ECO:0007669"/>
    <property type="project" value="InterPro"/>
</dbReference>
<dbReference type="PIRSF" id="PIRSF036492">
    <property type="entry name" value="ALDH"/>
    <property type="match status" value="1"/>
</dbReference>
<dbReference type="Gene3D" id="3.40.605.10">
    <property type="entry name" value="Aldehyde Dehydrogenase, Chain A, domain 1"/>
    <property type="match status" value="1"/>
</dbReference>
<dbReference type="RefSeq" id="WP_107724693.1">
    <property type="nucleotide sequence ID" value="NZ_PZZP01000001.1"/>
</dbReference>
<evidence type="ECO:0000256" key="5">
    <source>
        <dbReference type="PIRSR" id="PIRSR036492-1"/>
    </source>
</evidence>
<dbReference type="PROSITE" id="PS00070">
    <property type="entry name" value="ALDEHYDE_DEHYDR_CYS"/>
    <property type="match status" value="1"/>
</dbReference>
<sequence length="460" mass="51576">MKGIREQSRAVWEEQQLFFQSGRTREMDFRLQQLDALRNAIKKYEPQVLEALRQDLNKSEMEAYATEVGYLLEEIKFTRKHLRSWAKPQKVKTGKIHLGSKSLIYPEPYGVSLIIAPWNYPFQLALAPLIGAIAAGNCAVIKPSELTPHTSKLLAELVADTFAPEYVTVMEGEVDTSTALLEQPFDFIFFTGSVAVGRIVMEAAAKNLTPLTLELGGKSPAIISEDANLTLAAKRIAWGKFLNAGQTCVAPDYLLVHESVKTELVSEIRKTITSFYGEDPLRNLDYGRIVNQKHFERLTSFLQEGDVIVGGQTDPASLRIAPTVLDGVTWENAVMQEEIFGPILPVLSYRDLAEVVKMVNHHPKPLALYYFSENRSQQDTILEQISFGGGCINDTFLHLATPYLPFGGVGNSGMGSYHGKYSFDCFSHHKSILKQTTRFDVSFRYPNSKNGLKIFRRLMN</sequence>
<protein>
    <recommendedName>
        <fullName evidence="4">Aldehyde dehydrogenase</fullName>
    </recommendedName>
</protein>
<dbReference type="CDD" id="cd07136">
    <property type="entry name" value="ALDH_YwdH-P39616"/>
    <property type="match status" value="1"/>
</dbReference>
<dbReference type="InterPro" id="IPR016160">
    <property type="entry name" value="Ald_DH_CS_CYS"/>
</dbReference>
<proteinExistence type="inferred from homology"/>
<dbReference type="InterPro" id="IPR016163">
    <property type="entry name" value="Ald_DH_C"/>
</dbReference>
<dbReference type="InterPro" id="IPR012394">
    <property type="entry name" value="Aldehyde_DH_NAD(P)"/>
</dbReference>
<dbReference type="PANTHER" id="PTHR43570:SF16">
    <property type="entry name" value="ALDEHYDE DEHYDROGENASE TYPE III, ISOFORM Q"/>
    <property type="match status" value="1"/>
</dbReference>
<feature type="active site" evidence="5">
    <location>
        <position position="248"/>
    </location>
</feature>
<dbReference type="AlphaFoldDB" id="A0A2T4Z7G2"/>
<evidence type="ECO:0000256" key="4">
    <source>
        <dbReference type="PIRNR" id="PIRNR036492"/>
    </source>
</evidence>
<evidence type="ECO:0000256" key="6">
    <source>
        <dbReference type="PROSITE-ProRule" id="PRU10007"/>
    </source>
</evidence>
<organism evidence="9 10">
    <name type="scientific">Desmospora activa DSM 45169</name>
    <dbReference type="NCBI Taxonomy" id="1121389"/>
    <lineage>
        <taxon>Bacteria</taxon>
        <taxon>Bacillati</taxon>
        <taxon>Bacillota</taxon>
        <taxon>Bacilli</taxon>
        <taxon>Bacillales</taxon>
        <taxon>Thermoactinomycetaceae</taxon>
        <taxon>Desmospora</taxon>
    </lineage>
</organism>
<accession>A0A2T4Z7G2</accession>
<reference evidence="9 10" key="1">
    <citation type="submission" date="2018-04" db="EMBL/GenBank/DDBJ databases">
        <title>Genomic Encyclopedia of Archaeal and Bacterial Type Strains, Phase II (KMG-II): from individual species to whole genera.</title>
        <authorList>
            <person name="Goeker M."/>
        </authorList>
    </citation>
    <scope>NUCLEOTIDE SEQUENCE [LARGE SCALE GENOMIC DNA]</scope>
    <source>
        <strain evidence="9 10">DSM 45169</strain>
    </source>
</reference>
<evidence type="ECO:0000256" key="2">
    <source>
        <dbReference type="ARBA" id="ARBA00023002"/>
    </source>
</evidence>
<gene>
    <name evidence="9" type="ORF">C8J48_0385</name>
</gene>
<dbReference type="Gene3D" id="3.40.309.10">
    <property type="entry name" value="Aldehyde Dehydrogenase, Chain A, domain 2"/>
    <property type="match status" value="1"/>
</dbReference>
<dbReference type="InterPro" id="IPR029510">
    <property type="entry name" value="Ald_DH_CS_GLU"/>
</dbReference>
<dbReference type="InterPro" id="IPR016162">
    <property type="entry name" value="Ald_DH_N"/>
</dbReference>
<feature type="active site" evidence="5 6">
    <location>
        <position position="214"/>
    </location>
</feature>
<keyword evidence="2 4" id="KW-0560">Oxidoreductase</keyword>
<feature type="domain" description="Aldehyde dehydrogenase" evidence="8">
    <location>
        <begin position="23"/>
        <end position="432"/>
    </location>
</feature>
<evidence type="ECO:0000256" key="1">
    <source>
        <dbReference type="ARBA" id="ARBA00009986"/>
    </source>
</evidence>
<evidence type="ECO:0000259" key="8">
    <source>
        <dbReference type="Pfam" id="PF00171"/>
    </source>
</evidence>
<comment type="similarity">
    <text evidence="1 4 7">Belongs to the aldehyde dehydrogenase family.</text>
</comment>
<dbReference type="InterPro" id="IPR016161">
    <property type="entry name" value="Ald_DH/histidinol_DH"/>
</dbReference>
<keyword evidence="10" id="KW-1185">Reference proteome</keyword>
<evidence type="ECO:0000313" key="10">
    <source>
        <dbReference type="Proteomes" id="UP000241639"/>
    </source>
</evidence>
<evidence type="ECO:0000313" key="9">
    <source>
        <dbReference type="EMBL" id="PTM57822.1"/>
    </source>
</evidence>
<name>A0A2T4Z7G2_9BACL</name>
<evidence type="ECO:0000256" key="7">
    <source>
        <dbReference type="RuleBase" id="RU003345"/>
    </source>
</evidence>
<dbReference type="Proteomes" id="UP000241639">
    <property type="component" value="Unassembled WGS sequence"/>
</dbReference>
<dbReference type="InterPro" id="IPR015590">
    <property type="entry name" value="Aldehyde_DH_dom"/>
</dbReference>
<dbReference type="EMBL" id="PZZP01000001">
    <property type="protein sequence ID" value="PTM57822.1"/>
    <property type="molecule type" value="Genomic_DNA"/>
</dbReference>
<dbReference type="OrthoDB" id="9762913at2"/>
<comment type="caution">
    <text evidence="9">The sequence shown here is derived from an EMBL/GenBank/DDBJ whole genome shotgun (WGS) entry which is preliminary data.</text>
</comment>
<keyword evidence="3" id="KW-0520">NAD</keyword>
<dbReference type="PANTHER" id="PTHR43570">
    <property type="entry name" value="ALDEHYDE DEHYDROGENASE"/>
    <property type="match status" value="1"/>
</dbReference>